<feature type="transmembrane region" description="Helical" evidence="5">
    <location>
        <begin position="162"/>
        <end position="182"/>
    </location>
</feature>
<sequence>MDVRIRGDRGTRVRIEPGELRARGRARARRELRRRWARLAATAPTIIQCAVAAGLAWLVANDLLGHPRPFFAPVAAVICIGVASGRRLPRLVELMAGVSLGVGVADLLVLRIGSGAWQITLVVALAMAVAVFLGTGTLITIQAASSAVLVATLLPPTGSGGLYRMIDTFVGGVLGIVAVALLPPDLIAATRRDAREIFDALADTLTETARGMAERDPARVSAVLDEARAGQRAFTRFTAGLTAAQEVARISPLRRRHRRALHRYAAASVPLDRALGNARVLARRTLAAIWAGEPIPPALPDGMHRLARAVRLLQADLERSRDPEEVRRAALAAAEVTSGLPPGGTGFSAHVVTAQLRSIVVDLLMATGMDNADATAALPPLPGR</sequence>
<dbReference type="GO" id="GO:0016020">
    <property type="term" value="C:membrane"/>
    <property type="evidence" value="ECO:0007669"/>
    <property type="project" value="UniProtKB-SubCell"/>
</dbReference>
<proteinExistence type="predicted"/>
<organism evidence="7 8">
    <name type="scientific">Thermopolyspora flexuosa</name>
    <dbReference type="NCBI Taxonomy" id="103836"/>
    <lineage>
        <taxon>Bacteria</taxon>
        <taxon>Bacillati</taxon>
        <taxon>Actinomycetota</taxon>
        <taxon>Actinomycetes</taxon>
        <taxon>Streptosporangiales</taxon>
        <taxon>Streptosporangiaceae</taxon>
        <taxon>Thermopolyspora</taxon>
    </lineage>
</organism>
<evidence type="ECO:0000256" key="2">
    <source>
        <dbReference type="ARBA" id="ARBA00022692"/>
    </source>
</evidence>
<feature type="transmembrane region" description="Helical" evidence="5">
    <location>
        <begin position="66"/>
        <end position="84"/>
    </location>
</feature>
<accession>A0A543IWQ3</accession>
<feature type="transmembrane region" description="Helical" evidence="5">
    <location>
        <begin position="36"/>
        <end position="60"/>
    </location>
</feature>
<gene>
    <name evidence="7" type="ORF">FHX40_1695</name>
</gene>
<dbReference type="Pfam" id="PF13515">
    <property type="entry name" value="FUSC_2"/>
    <property type="match status" value="1"/>
</dbReference>
<name>A0A543IWQ3_9ACTN</name>
<evidence type="ECO:0000256" key="5">
    <source>
        <dbReference type="SAM" id="Phobius"/>
    </source>
</evidence>
<keyword evidence="3 5" id="KW-1133">Transmembrane helix</keyword>
<dbReference type="OrthoDB" id="5198202at2"/>
<evidence type="ECO:0000259" key="6">
    <source>
        <dbReference type="Pfam" id="PF13515"/>
    </source>
</evidence>
<reference evidence="7 8" key="1">
    <citation type="submission" date="2019-06" db="EMBL/GenBank/DDBJ databases">
        <title>Sequencing the genomes of 1000 actinobacteria strains.</title>
        <authorList>
            <person name="Klenk H.-P."/>
        </authorList>
    </citation>
    <scope>NUCLEOTIDE SEQUENCE [LARGE SCALE GENOMIC DNA]</scope>
    <source>
        <strain evidence="7 8">DSM 43186</strain>
    </source>
</reference>
<keyword evidence="2 5" id="KW-0812">Transmembrane</keyword>
<evidence type="ECO:0000256" key="3">
    <source>
        <dbReference type="ARBA" id="ARBA00022989"/>
    </source>
</evidence>
<evidence type="ECO:0000256" key="4">
    <source>
        <dbReference type="ARBA" id="ARBA00023136"/>
    </source>
</evidence>
<keyword evidence="4 5" id="KW-0472">Membrane</keyword>
<comment type="subcellular location">
    <subcellularLocation>
        <location evidence="1">Membrane</location>
        <topology evidence="1">Multi-pass membrane protein</topology>
    </subcellularLocation>
</comment>
<dbReference type="InterPro" id="IPR049453">
    <property type="entry name" value="Memb_transporter_dom"/>
</dbReference>
<comment type="caution">
    <text evidence="7">The sequence shown here is derived from an EMBL/GenBank/DDBJ whole genome shotgun (WGS) entry which is preliminary data.</text>
</comment>
<dbReference type="Proteomes" id="UP000319213">
    <property type="component" value="Unassembled WGS sequence"/>
</dbReference>
<dbReference type="AlphaFoldDB" id="A0A543IWQ3"/>
<dbReference type="EMBL" id="VFPQ01000001">
    <property type="protein sequence ID" value="TQM75006.1"/>
    <property type="molecule type" value="Genomic_DNA"/>
</dbReference>
<protein>
    <submittedName>
        <fullName evidence="7">Uncharacterized membrane protein YgaE (UPF0421/DUF939 family)</fullName>
    </submittedName>
</protein>
<feature type="domain" description="Integral membrane bound transporter" evidence="6">
    <location>
        <begin position="55"/>
        <end position="177"/>
    </location>
</feature>
<evidence type="ECO:0000313" key="7">
    <source>
        <dbReference type="EMBL" id="TQM75006.1"/>
    </source>
</evidence>
<evidence type="ECO:0000256" key="1">
    <source>
        <dbReference type="ARBA" id="ARBA00004141"/>
    </source>
</evidence>
<evidence type="ECO:0000313" key="8">
    <source>
        <dbReference type="Proteomes" id="UP000319213"/>
    </source>
</evidence>
<feature type="transmembrane region" description="Helical" evidence="5">
    <location>
        <begin position="116"/>
        <end position="141"/>
    </location>
</feature>
<keyword evidence="8" id="KW-1185">Reference proteome</keyword>